<reference evidence="6 8" key="2">
    <citation type="submission" date="2014-03" db="EMBL/GenBank/DDBJ databases">
        <title>Genomics of Bifidobacteria.</title>
        <authorList>
            <person name="Ventura M."/>
            <person name="Milani C."/>
            <person name="Lugli G.A."/>
        </authorList>
    </citation>
    <scope>NUCLEOTIDE SEQUENCE [LARGE SCALE GENOMIC DNA]</scope>
    <source>
        <strain evidence="6 8">LMG 11596</strain>
    </source>
</reference>
<dbReference type="PANTHER" id="PTHR30146:SF109">
    <property type="entry name" value="HTH-TYPE TRANSCRIPTIONAL REGULATOR GALS"/>
    <property type="match status" value="1"/>
</dbReference>
<dbReference type="Pfam" id="PF00356">
    <property type="entry name" value="LacI"/>
    <property type="match status" value="1"/>
</dbReference>
<sequence length="339" mass="36759">MNTSIQDVAKAAQVSISTVSRSFTRPELVSKATREKVLKVAEELNFSTSRSAAALKTGRSLRIALLMSDALHRWFSSSVIEGLNQVLHPAGYDLSIFQVSSVEDRRDFFTMLPVRRNADAVIATSFDIDTSEVSELIAIGVPVIGINSVMPRERGFTAAVNIDDVQGSILAARHLIALGHRRIAYIRSARDVSLHFSVAQRFDSFVECCSHSGITPTVITAMEGPDRIGDVVTELLSLEQLPTAIACQEDDIAIPLMFQLMRSGFSIPADFSIVGYDNSTFSSDLGLTTIAQDPQAMAATTARMTLDLIDGINPPELFVTEPAHLVVRSSTGPVPQHKA</sequence>
<dbReference type="RefSeq" id="WP_006295902.1">
    <property type="nucleotide sequence ID" value="NZ_ABXB03000008.1"/>
</dbReference>
<comment type="caution">
    <text evidence="5">The sequence shown here is derived from an EMBL/GenBank/DDBJ whole genome shotgun (WGS) entry which is preliminary data.</text>
</comment>
<keyword evidence="1" id="KW-0805">Transcription regulation</keyword>
<dbReference type="Proteomes" id="UP000029074">
    <property type="component" value="Unassembled WGS sequence"/>
</dbReference>
<dbReference type="Gene3D" id="1.10.260.40">
    <property type="entry name" value="lambda repressor-like DNA-binding domains"/>
    <property type="match status" value="1"/>
</dbReference>
<dbReference type="InterPro" id="IPR046335">
    <property type="entry name" value="LacI/GalR-like_sensor"/>
</dbReference>
<evidence type="ECO:0000256" key="3">
    <source>
        <dbReference type="ARBA" id="ARBA00023163"/>
    </source>
</evidence>
<evidence type="ECO:0000313" key="6">
    <source>
        <dbReference type="EMBL" id="KFI59356.1"/>
    </source>
</evidence>
<dbReference type="InterPro" id="IPR028082">
    <property type="entry name" value="Peripla_BP_I"/>
</dbReference>
<proteinExistence type="predicted"/>
<organism evidence="5 7">
    <name type="scientific">Bifidobacterium gallicum DSM 20093 = LMG 11596</name>
    <dbReference type="NCBI Taxonomy" id="561180"/>
    <lineage>
        <taxon>Bacteria</taxon>
        <taxon>Bacillati</taxon>
        <taxon>Actinomycetota</taxon>
        <taxon>Actinomycetes</taxon>
        <taxon>Bifidobacteriales</taxon>
        <taxon>Bifidobacteriaceae</taxon>
        <taxon>Bifidobacterium</taxon>
    </lineage>
</organism>
<dbReference type="GO" id="GO:0003700">
    <property type="term" value="F:DNA-binding transcription factor activity"/>
    <property type="evidence" value="ECO:0007669"/>
    <property type="project" value="TreeGrafter"/>
</dbReference>
<dbReference type="Proteomes" id="UP000003656">
    <property type="component" value="Unassembled WGS sequence"/>
</dbReference>
<evidence type="ECO:0000313" key="8">
    <source>
        <dbReference type="Proteomes" id="UP000029074"/>
    </source>
</evidence>
<evidence type="ECO:0000313" key="5">
    <source>
        <dbReference type="EMBL" id="EFA22071.1"/>
    </source>
</evidence>
<evidence type="ECO:0000313" key="7">
    <source>
        <dbReference type="Proteomes" id="UP000003656"/>
    </source>
</evidence>
<dbReference type="OrthoDB" id="3510266at2"/>
<keyword evidence="2" id="KW-0238">DNA-binding</keyword>
<evidence type="ECO:0000256" key="2">
    <source>
        <dbReference type="ARBA" id="ARBA00023125"/>
    </source>
</evidence>
<dbReference type="PROSITE" id="PS50932">
    <property type="entry name" value="HTH_LACI_2"/>
    <property type="match status" value="1"/>
</dbReference>
<dbReference type="SUPFAM" id="SSF53822">
    <property type="entry name" value="Periplasmic binding protein-like I"/>
    <property type="match status" value="1"/>
</dbReference>
<dbReference type="SUPFAM" id="SSF47413">
    <property type="entry name" value="lambda repressor-like DNA-binding domains"/>
    <property type="match status" value="1"/>
</dbReference>
<dbReference type="CDD" id="cd01392">
    <property type="entry name" value="HTH_LacI"/>
    <property type="match status" value="1"/>
</dbReference>
<dbReference type="GO" id="GO:0000976">
    <property type="term" value="F:transcription cis-regulatory region binding"/>
    <property type="evidence" value="ECO:0007669"/>
    <property type="project" value="TreeGrafter"/>
</dbReference>
<keyword evidence="8" id="KW-1185">Reference proteome</keyword>
<dbReference type="InterPro" id="IPR000843">
    <property type="entry name" value="HTH_LacI"/>
</dbReference>
<protein>
    <submittedName>
        <fullName evidence="6">LacI family transcription regulator</fullName>
    </submittedName>
    <submittedName>
        <fullName evidence="5">Transcriptional regulator, LacI family</fullName>
    </submittedName>
</protein>
<dbReference type="STRING" id="561180.BIFGAL_04419"/>
<keyword evidence="3" id="KW-0804">Transcription</keyword>
<dbReference type="eggNOG" id="COG1609">
    <property type="taxonomic scope" value="Bacteria"/>
</dbReference>
<reference evidence="5 7" key="1">
    <citation type="submission" date="2009-11" db="EMBL/GenBank/DDBJ databases">
        <authorList>
            <person name="Weinstock G."/>
            <person name="Sodergren E."/>
            <person name="Clifton S."/>
            <person name="Fulton L."/>
            <person name="Fulton B."/>
            <person name="Courtney L."/>
            <person name="Fronick C."/>
            <person name="Harrison M."/>
            <person name="Strong C."/>
            <person name="Farmer C."/>
            <person name="Delahaunty K."/>
            <person name="Markovic C."/>
            <person name="Hall O."/>
            <person name="Minx P."/>
            <person name="Tomlinson C."/>
            <person name="Mitreva M."/>
            <person name="Nelson J."/>
            <person name="Hou S."/>
            <person name="Wollam A."/>
            <person name="Pepin K.H."/>
            <person name="Johnson M."/>
            <person name="Bhonagiri V."/>
            <person name="Nash W.E."/>
            <person name="Warren W."/>
            <person name="Chinwalla A."/>
            <person name="Mardis E.R."/>
            <person name="Wilson R.K."/>
        </authorList>
    </citation>
    <scope>NUCLEOTIDE SEQUENCE [LARGE SCALE GENOMIC DNA]</scope>
    <source>
        <strain evidence="5 7">DSM 20093</strain>
    </source>
</reference>
<dbReference type="CDD" id="cd06267">
    <property type="entry name" value="PBP1_LacI_sugar_binding-like"/>
    <property type="match status" value="1"/>
</dbReference>
<evidence type="ECO:0000259" key="4">
    <source>
        <dbReference type="PROSITE" id="PS50932"/>
    </source>
</evidence>
<dbReference type="Gene3D" id="3.40.50.2300">
    <property type="match status" value="2"/>
</dbReference>
<dbReference type="SMART" id="SM00354">
    <property type="entry name" value="HTH_LACI"/>
    <property type="match status" value="1"/>
</dbReference>
<dbReference type="EMBL" id="ABXB03000008">
    <property type="protein sequence ID" value="EFA22071.1"/>
    <property type="molecule type" value="Genomic_DNA"/>
</dbReference>
<name>D1NX11_9BIFI</name>
<dbReference type="AlphaFoldDB" id="D1NX11"/>
<dbReference type="EMBL" id="JGYW01000003">
    <property type="protein sequence ID" value="KFI59356.1"/>
    <property type="molecule type" value="Genomic_DNA"/>
</dbReference>
<dbReference type="InterPro" id="IPR010982">
    <property type="entry name" value="Lambda_DNA-bd_dom_sf"/>
</dbReference>
<gene>
    <name evidence="6" type="ORF">BGLCM_0465</name>
    <name evidence="5" type="ORF">BIFGAL_04419</name>
</gene>
<evidence type="ECO:0000256" key="1">
    <source>
        <dbReference type="ARBA" id="ARBA00023015"/>
    </source>
</evidence>
<feature type="domain" description="HTH lacI-type" evidence="4">
    <location>
        <begin position="3"/>
        <end position="57"/>
    </location>
</feature>
<accession>D1NX11</accession>
<dbReference type="PANTHER" id="PTHR30146">
    <property type="entry name" value="LACI-RELATED TRANSCRIPTIONAL REPRESSOR"/>
    <property type="match status" value="1"/>
</dbReference>
<dbReference type="Pfam" id="PF13377">
    <property type="entry name" value="Peripla_BP_3"/>
    <property type="match status" value="1"/>
</dbReference>